<reference evidence="1 2" key="1">
    <citation type="submission" date="2015-01" db="EMBL/GenBank/DDBJ databases">
        <title>Evolution of Trichinella species and genotypes.</title>
        <authorList>
            <person name="Korhonen P.K."/>
            <person name="Edoardo P."/>
            <person name="Giuseppe L.R."/>
            <person name="Gasser R.B."/>
        </authorList>
    </citation>
    <scope>NUCLEOTIDE SEQUENCE [LARGE SCALE GENOMIC DNA]</scope>
    <source>
        <strain evidence="1">ISS120</strain>
    </source>
</reference>
<keyword evidence="2" id="KW-1185">Reference proteome</keyword>
<organism evidence="1 2">
    <name type="scientific">Trichinella britovi</name>
    <name type="common">Parasitic roundworm</name>
    <dbReference type="NCBI Taxonomy" id="45882"/>
    <lineage>
        <taxon>Eukaryota</taxon>
        <taxon>Metazoa</taxon>
        <taxon>Ecdysozoa</taxon>
        <taxon>Nematoda</taxon>
        <taxon>Enoplea</taxon>
        <taxon>Dorylaimia</taxon>
        <taxon>Trichinellida</taxon>
        <taxon>Trichinellidae</taxon>
        <taxon>Trichinella</taxon>
    </lineage>
</organism>
<dbReference type="Proteomes" id="UP000054653">
    <property type="component" value="Unassembled WGS sequence"/>
</dbReference>
<proteinExistence type="predicted"/>
<evidence type="ECO:0000313" key="1">
    <source>
        <dbReference type="EMBL" id="KRY24816.1"/>
    </source>
</evidence>
<evidence type="ECO:0000313" key="2">
    <source>
        <dbReference type="Proteomes" id="UP000054653"/>
    </source>
</evidence>
<name>A0A0V1AIY9_TRIBR</name>
<sequence>MGSLEQPESLLSPGYRCYFYDGVAATHPSSTTSI</sequence>
<comment type="caution">
    <text evidence="1">The sequence shown here is derived from an EMBL/GenBank/DDBJ whole genome shotgun (WGS) entry which is preliminary data.</text>
</comment>
<dbReference type="AlphaFoldDB" id="A0A0V1AIY9"/>
<dbReference type="EMBL" id="JYDI01002781">
    <property type="protein sequence ID" value="KRY24816.1"/>
    <property type="molecule type" value="Genomic_DNA"/>
</dbReference>
<protein>
    <submittedName>
        <fullName evidence="1">Uncharacterized protein</fullName>
    </submittedName>
</protein>
<accession>A0A0V1AIY9</accession>
<gene>
    <name evidence="1" type="ORF">T03_17736</name>
</gene>